<gene>
    <name evidence="1" type="ORF">HPLM_LOCUS1015</name>
</gene>
<evidence type="ECO:0000313" key="2">
    <source>
        <dbReference type="Proteomes" id="UP000268014"/>
    </source>
</evidence>
<reference evidence="3" key="1">
    <citation type="submission" date="2017-02" db="UniProtKB">
        <authorList>
            <consortium name="WormBaseParasite"/>
        </authorList>
    </citation>
    <scope>IDENTIFICATION</scope>
</reference>
<dbReference type="AlphaFoldDB" id="A0A0N4VUP7"/>
<dbReference type="WBParaSite" id="HPLM_0000101401-mRNA-1">
    <property type="protein sequence ID" value="HPLM_0000101401-mRNA-1"/>
    <property type="gene ID" value="HPLM_0000101401"/>
</dbReference>
<keyword evidence="2" id="KW-1185">Reference proteome</keyword>
<evidence type="ECO:0000313" key="1">
    <source>
        <dbReference type="EMBL" id="VDO07471.1"/>
    </source>
</evidence>
<proteinExistence type="predicted"/>
<name>A0A0N4VUP7_HAEPC</name>
<accession>A0A0N4VUP7</accession>
<evidence type="ECO:0000313" key="3">
    <source>
        <dbReference type="WBParaSite" id="HPLM_0000101401-mRNA-1"/>
    </source>
</evidence>
<dbReference type="EMBL" id="UZAF01001122">
    <property type="protein sequence ID" value="VDO07471.1"/>
    <property type="molecule type" value="Genomic_DNA"/>
</dbReference>
<dbReference type="Proteomes" id="UP000268014">
    <property type="component" value="Unassembled WGS sequence"/>
</dbReference>
<organism evidence="3">
    <name type="scientific">Haemonchus placei</name>
    <name type="common">Barber's pole worm</name>
    <dbReference type="NCBI Taxonomy" id="6290"/>
    <lineage>
        <taxon>Eukaryota</taxon>
        <taxon>Metazoa</taxon>
        <taxon>Ecdysozoa</taxon>
        <taxon>Nematoda</taxon>
        <taxon>Chromadorea</taxon>
        <taxon>Rhabditida</taxon>
        <taxon>Rhabditina</taxon>
        <taxon>Rhabditomorpha</taxon>
        <taxon>Strongyloidea</taxon>
        <taxon>Trichostrongylidae</taxon>
        <taxon>Haemonchus</taxon>
    </lineage>
</organism>
<reference evidence="1 2" key="2">
    <citation type="submission" date="2018-11" db="EMBL/GenBank/DDBJ databases">
        <authorList>
            <consortium name="Pathogen Informatics"/>
        </authorList>
    </citation>
    <scope>NUCLEOTIDE SEQUENCE [LARGE SCALE GENOMIC DNA]</scope>
    <source>
        <strain evidence="1 2">MHpl1</strain>
    </source>
</reference>
<sequence length="71" mass="8093">MSTATITLFMAHRAHNTEIEKEERTPGKFECDWILKQCMTNGLGPDIRFTLSDLGIVQKGLVEPENNDERD</sequence>
<protein>
    <submittedName>
        <fullName evidence="1 3">Uncharacterized protein</fullName>
    </submittedName>
</protein>